<dbReference type="EMBL" id="CAKOGL010000026">
    <property type="protein sequence ID" value="CAH2103121.1"/>
    <property type="molecule type" value="Genomic_DNA"/>
</dbReference>
<protein>
    <recommendedName>
        <fullName evidence="7">Phytanoyl-CoA dioxygenase domain containing 1</fullName>
    </recommendedName>
</protein>
<name>A0AAU9UVU4_EUPED</name>
<keyword evidence="3" id="KW-0408">Iron</keyword>
<dbReference type="Pfam" id="PF05721">
    <property type="entry name" value="PhyH"/>
    <property type="match status" value="1"/>
</dbReference>
<dbReference type="PANTHER" id="PTHR20883:SF15">
    <property type="entry name" value="PHYTANOYL-COA DIOXYGENASE DOMAIN-CONTAINING PROTEIN 1"/>
    <property type="match status" value="1"/>
</dbReference>
<evidence type="ECO:0000313" key="5">
    <source>
        <dbReference type="EMBL" id="CAH2103121.1"/>
    </source>
</evidence>
<evidence type="ECO:0000313" key="6">
    <source>
        <dbReference type="Proteomes" id="UP001153954"/>
    </source>
</evidence>
<keyword evidence="2" id="KW-0479">Metal-binding</keyword>
<dbReference type="InterPro" id="IPR008775">
    <property type="entry name" value="Phytyl_CoA_dOase-like"/>
</dbReference>
<comment type="cofactor">
    <cofactor evidence="1">
        <name>Fe cation</name>
        <dbReference type="ChEBI" id="CHEBI:24875"/>
    </cofactor>
</comment>
<sequence length="304" mass="34316">MFPKSLAYMVFSTQVLTKVSKVLEEDGYVVLEDFLRPAECDELLTAGLELTKQAPESENRTVFSTLEKDKQQLRDAYFLESNDKISFFYEAEAVGPDGKLLVDPSVSLNKVGHALHLLHPIFRCYTYSDRVKAVCRELGFKEPAVVQSMYIYKNPGVGGEVVAHQDATYLYSEPVSPIGFWIALEDATVQNGCLWMARGSHKSGVHRRLIRNPDKESKQALIYDRGAPFYPQSGFTPVPVSKGTCIIIHGHVVHKSAQNKSDKSRHAYTFHVVERHENSYSPDNWLQEGENAPFQNLYTTPQIL</sequence>
<dbReference type="Proteomes" id="UP001153954">
    <property type="component" value="Unassembled WGS sequence"/>
</dbReference>
<comment type="caution">
    <text evidence="5">The sequence shown here is derived from an EMBL/GenBank/DDBJ whole genome shotgun (WGS) entry which is preliminary data.</text>
</comment>
<evidence type="ECO:0000256" key="4">
    <source>
        <dbReference type="ARBA" id="ARBA00038356"/>
    </source>
</evidence>
<organism evidence="5 6">
    <name type="scientific">Euphydryas editha</name>
    <name type="common">Edith's checkerspot</name>
    <dbReference type="NCBI Taxonomy" id="104508"/>
    <lineage>
        <taxon>Eukaryota</taxon>
        <taxon>Metazoa</taxon>
        <taxon>Ecdysozoa</taxon>
        <taxon>Arthropoda</taxon>
        <taxon>Hexapoda</taxon>
        <taxon>Insecta</taxon>
        <taxon>Pterygota</taxon>
        <taxon>Neoptera</taxon>
        <taxon>Endopterygota</taxon>
        <taxon>Lepidoptera</taxon>
        <taxon>Glossata</taxon>
        <taxon>Ditrysia</taxon>
        <taxon>Papilionoidea</taxon>
        <taxon>Nymphalidae</taxon>
        <taxon>Nymphalinae</taxon>
        <taxon>Euphydryas</taxon>
    </lineage>
</organism>
<evidence type="ECO:0000256" key="3">
    <source>
        <dbReference type="ARBA" id="ARBA00023004"/>
    </source>
</evidence>
<dbReference type="Gene3D" id="2.60.120.620">
    <property type="entry name" value="q2cbj1_9rhob like domain"/>
    <property type="match status" value="1"/>
</dbReference>
<gene>
    <name evidence="5" type="ORF">EEDITHA_LOCUS17671</name>
</gene>
<dbReference type="SUPFAM" id="SSF51197">
    <property type="entry name" value="Clavaminate synthase-like"/>
    <property type="match status" value="1"/>
</dbReference>
<keyword evidence="6" id="KW-1185">Reference proteome</keyword>
<accession>A0AAU9UVU4</accession>
<dbReference type="PANTHER" id="PTHR20883">
    <property type="entry name" value="PHYTANOYL-COA DIOXYGENASE DOMAIN CONTAINING 1"/>
    <property type="match status" value="1"/>
</dbReference>
<comment type="similarity">
    <text evidence="4">Belongs to the PhyH family. PHYHD1 subfamily.</text>
</comment>
<proteinExistence type="inferred from homology"/>
<dbReference type="GO" id="GO:0046872">
    <property type="term" value="F:metal ion binding"/>
    <property type="evidence" value="ECO:0007669"/>
    <property type="project" value="UniProtKB-KW"/>
</dbReference>
<dbReference type="AlphaFoldDB" id="A0AAU9UVU4"/>
<evidence type="ECO:0008006" key="7">
    <source>
        <dbReference type="Google" id="ProtNLM"/>
    </source>
</evidence>
<evidence type="ECO:0000256" key="2">
    <source>
        <dbReference type="ARBA" id="ARBA00022723"/>
    </source>
</evidence>
<reference evidence="5" key="1">
    <citation type="submission" date="2022-03" db="EMBL/GenBank/DDBJ databases">
        <authorList>
            <person name="Tunstrom K."/>
        </authorList>
    </citation>
    <scope>NUCLEOTIDE SEQUENCE</scope>
</reference>
<evidence type="ECO:0000256" key="1">
    <source>
        <dbReference type="ARBA" id="ARBA00001962"/>
    </source>
</evidence>